<dbReference type="Proteomes" id="UP001158576">
    <property type="component" value="Chromosome 1"/>
</dbReference>
<dbReference type="InterPro" id="IPR005828">
    <property type="entry name" value="MFS_sugar_transport-like"/>
</dbReference>
<dbReference type="Pfam" id="PF00083">
    <property type="entry name" value="Sugar_tr"/>
    <property type="match status" value="1"/>
</dbReference>
<comment type="subcellular location">
    <subcellularLocation>
        <location evidence="1">Membrane</location>
        <topology evidence="1">Multi-pass membrane protein</topology>
    </subcellularLocation>
</comment>
<dbReference type="NCBIfam" id="TIGR00879">
    <property type="entry name" value="SP"/>
    <property type="match status" value="1"/>
</dbReference>
<dbReference type="PANTHER" id="PTHR23503">
    <property type="entry name" value="SOLUTE CARRIER FAMILY 2"/>
    <property type="match status" value="1"/>
</dbReference>
<evidence type="ECO:0000256" key="4">
    <source>
        <dbReference type="ARBA" id="ARBA00023136"/>
    </source>
</evidence>
<dbReference type="SUPFAM" id="SSF103473">
    <property type="entry name" value="MFS general substrate transporter"/>
    <property type="match status" value="1"/>
</dbReference>
<evidence type="ECO:0000256" key="2">
    <source>
        <dbReference type="ARBA" id="ARBA00022692"/>
    </source>
</evidence>
<proteinExistence type="inferred from homology"/>
<feature type="transmembrane region" description="Helical" evidence="6">
    <location>
        <begin position="180"/>
        <end position="198"/>
    </location>
</feature>
<dbReference type="PRINTS" id="PR00171">
    <property type="entry name" value="SUGRTRNSPORT"/>
</dbReference>
<evidence type="ECO:0000313" key="8">
    <source>
        <dbReference type="EMBL" id="CAG5108042.1"/>
    </source>
</evidence>
<feature type="transmembrane region" description="Helical" evidence="6">
    <location>
        <begin position="487"/>
        <end position="508"/>
    </location>
</feature>
<evidence type="ECO:0000256" key="6">
    <source>
        <dbReference type="SAM" id="Phobius"/>
    </source>
</evidence>
<dbReference type="InterPro" id="IPR005829">
    <property type="entry name" value="Sugar_transporter_CS"/>
</dbReference>
<dbReference type="InterPro" id="IPR020846">
    <property type="entry name" value="MFS_dom"/>
</dbReference>
<dbReference type="PROSITE" id="PS50850">
    <property type="entry name" value="MFS"/>
    <property type="match status" value="1"/>
</dbReference>
<accession>A0ABN7SV84</accession>
<sequence length="573" mass="63051">MLIASKSSSVSTSELSIILNLLETQIPSFCFKFRIPQNSKMAMSGGTDKTTFYISVLLCVIAGSFQYGYNISSVNGPAENIKDNLYGEFQGGKGVYQLDEEGALSADPVATCPNISSVADCKACAEEIACKSQFVNEEDRQLSDTREDQYSYAVALFTVGGIVGSFSVKPVVSQFGRKKGQLVNMIISLGASVLFVGAKHYNSHICLVVARILIGLFSGLATGICPMYIIEMSPKEDRGWIGVLNQLLITIGILVAQIIALSSWMRQNWGIYMALTAVPAILWIALIGLSYESPRYLYLERNDAEEASRVLRKVRGTEDVEEELDEMKAEHEKSLSEENMSIGTLFTAKDVRWQLISIAAMMICQQMSGINAVFFYTNKIFESAGFTNETSTKISVLIGALNVAMTFVSMSLMEKAGRRSLMVYGYGIMVVFCVLLAVALKSLHVGTWVSYVSILCVMGYIVGFAIGPGPVPWIWATEFFKQSARAAGASMGCVICWVCTFIVGKFFPIAEAKLGPYVFIFFALVSLFAFLYCLKITPETKGKSFEEIQEYFAKLNGVEISDEEMKLADNREE</sequence>
<evidence type="ECO:0000259" key="7">
    <source>
        <dbReference type="PROSITE" id="PS50850"/>
    </source>
</evidence>
<protein>
    <submittedName>
        <fullName evidence="8">Oidioi.mRNA.OKI2018_I69.chr1.g3609.t1.cds</fullName>
    </submittedName>
</protein>
<feature type="transmembrane region" description="Helical" evidence="6">
    <location>
        <begin position="210"/>
        <end position="230"/>
    </location>
</feature>
<feature type="transmembrane region" description="Helical" evidence="6">
    <location>
        <begin position="514"/>
        <end position="534"/>
    </location>
</feature>
<feature type="transmembrane region" description="Helical" evidence="6">
    <location>
        <begin position="355"/>
        <end position="374"/>
    </location>
</feature>
<feature type="transmembrane region" description="Helical" evidence="6">
    <location>
        <begin position="424"/>
        <end position="443"/>
    </location>
</feature>
<organism evidence="8 9">
    <name type="scientific">Oikopleura dioica</name>
    <name type="common">Tunicate</name>
    <dbReference type="NCBI Taxonomy" id="34765"/>
    <lineage>
        <taxon>Eukaryota</taxon>
        <taxon>Metazoa</taxon>
        <taxon>Chordata</taxon>
        <taxon>Tunicata</taxon>
        <taxon>Appendicularia</taxon>
        <taxon>Copelata</taxon>
        <taxon>Oikopleuridae</taxon>
        <taxon>Oikopleura</taxon>
    </lineage>
</organism>
<keyword evidence="2 6" id="KW-0812">Transmembrane</keyword>
<comment type="similarity">
    <text evidence="5">Belongs to the major facilitator superfamily. Sugar transporter (TC 2.A.1.1) family.</text>
</comment>
<dbReference type="InterPro" id="IPR036259">
    <property type="entry name" value="MFS_trans_sf"/>
</dbReference>
<dbReference type="PANTHER" id="PTHR23503:SF132">
    <property type="entry name" value="SOLUTE CARRIER FAMILY 2, FACILITATED GLUCOSE TRANSPORTER MEMBER 5-LIKE"/>
    <property type="match status" value="1"/>
</dbReference>
<evidence type="ECO:0000256" key="1">
    <source>
        <dbReference type="ARBA" id="ARBA00004141"/>
    </source>
</evidence>
<name>A0ABN7SV84_OIKDI</name>
<dbReference type="InterPro" id="IPR045263">
    <property type="entry name" value="GLUT"/>
</dbReference>
<evidence type="ECO:0000256" key="3">
    <source>
        <dbReference type="ARBA" id="ARBA00022989"/>
    </source>
</evidence>
<dbReference type="PROSITE" id="PS00217">
    <property type="entry name" value="SUGAR_TRANSPORT_2"/>
    <property type="match status" value="1"/>
</dbReference>
<reference evidence="8 9" key="1">
    <citation type="submission" date="2021-04" db="EMBL/GenBank/DDBJ databases">
        <authorList>
            <person name="Bliznina A."/>
        </authorList>
    </citation>
    <scope>NUCLEOTIDE SEQUENCE [LARGE SCALE GENOMIC DNA]</scope>
</reference>
<dbReference type="Gene3D" id="1.20.1250.20">
    <property type="entry name" value="MFS general substrate transporter like domains"/>
    <property type="match status" value="1"/>
</dbReference>
<feature type="domain" description="Major facilitator superfamily (MFS) profile" evidence="7">
    <location>
        <begin position="56"/>
        <end position="541"/>
    </location>
</feature>
<feature type="transmembrane region" description="Helical" evidence="6">
    <location>
        <begin position="150"/>
        <end position="168"/>
    </location>
</feature>
<dbReference type="EMBL" id="OU015566">
    <property type="protein sequence ID" value="CAG5108042.1"/>
    <property type="molecule type" value="Genomic_DNA"/>
</dbReference>
<feature type="transmembrane region" description="Helical" evidence="6">
    <location>
        <begin position="271"/>
        <end position="291"/>
    </location>
</feature>
<feature type="transmembrane region" description="Helical" evidence="6">
    <location>
        <begin position="50"/>
        <end position="69"/>
    </location>
</feature>
<keyword evidence="4 6" id="KW-0472">Membrane</keyword>
<keyword evidence="3 6" id="KW-1133">Transmembrane helix</keyword>
<evidence type="ECO:0000313" key="9">
    <source>
        <dbReference type="Proteomes" id="UP001158576"/>
    </source>
</evidence>
<gene>
    <name evidence="8" type="ORF">OKIOD_LOCUS12374</name>
</gene>
<feature type="transmembrane region" description="Helical" evidence="6">
    <location>
        <begin position="449"/>
        <end position="475"/>
    </location>
</feature>
<dbReference type="InterPro" id="IPR003663">
    <property type="entry name" value="Sugar/inositol_transpt"/>
</dbReference>
<evidence type="ECO:0000256" key="5">
    <source>
        <dbReference type="RuleBase" id="RU003346"/>
    </source>
</evidence>
<keyword evidence="9" id="KW-1185">Reference proteome</keyword>
<keyword evidence="5" id="KW-0813">Transport</keyword>
<feature type="transmembrane region" description="Helical" evidence="6">
    <location>
        <begin position="242"/>
        <end position="265"/>
    </location>
</feature>